<dbReference type="Pfam" id="PF00172">
    <property type="entry name" value="Zn_clus"/>
    <property type="match status" value="1"/>
</dbReference>
<dbReference type="InterPro" id="IPR036864">
    <property type="entry name" value="Zn2-C6_fun-type_DNA-bd_sf"/>
</dbReference>
<dbReference type="SUPFAM" id="SSF57701">
    <property type="entry name" value="Zn2/Cys6 DNA-binding domain"/>
    <property type="match status" value="1"/>
</dbReference>
<dbReference type="PROSITE" id="PS50048">
    <property type="entry name" value="ZN2_CY6_FUNGAL_2"/>
    <property type="match status" value="1"/>
</dbReference>
<dbReference type="SMART" id="SM00066">
    <property type="entry name" value="GAL4"/>
    <property type="match status" value="1"/>
</dbReference>
<dbReference type="Proteomes" id="UP001221142">
    <property type="component" value="Unassembled WGS sequence"/>
</dbReference>
<evidence type="ECO:0000259" key="2">
    <source>
        <dbReference type="PROSITE" id="PS50048"/>
    </source>
</evidence>
<dbReference type="GO" id="GO:0000981">
    <property type="term" value="F:DNA-binding transcription factor activity, RNA polymerase II-specific"/>
    <property type="evidence" value="ECO:0007669"/>
    <property type="project" value="InterPro"/>
</dbReference>
<evidence type="ECO:0000313" key="3">
    <source>
        <dbReference type="EMBL" id="KAJ7626783.1"/>
    </source>
</evidence>
<proteinExistence type="predicted"/>
<feature type="non-terminal residue" evidence="3">
    <location>
        <position position="1"/>
    </location>
</feature>
<protein>
    <recommendedName>
        <fullName evidence="2">Zn(2)-C6 fungal-type domain-containing protein</fullName>
    </recommendedName>
</protein>
<reference evidence="3" key="1">
    <citation type="submission" date="2023-03" db="EMBL/GenBank/DDBJ databases">
        <title>Massive genome expansion in bonnet fungi (Mycena s.s.) driven by repeated elements and novel gene families across ecological guilds.</title>
        <authorList>
            <consortium name="Lawrence Berkeley National Laboratory"/>
            <person name="Harder C.B."/>
            <person name="Miyauchi S."/>
            <person name="Viragh M."/>
            <person name="Kuo A."/>
            <person name="Thoen E."/>
            <person name="Andreopoulos B."/>
            <person name="Lu D."/>
            <person name="Skrede I."/>
            <person name="Drula E."/>
            <person name="Henrissat B."/>
            <person name="Morin E."/>
            <person name="Kohler A."/>
            <person name="Barry K."/>
            <person name="LaButti K."/>
            <person name="Morin E."/>
            <person name="Salamov A."/>
            <person name="Lipzen A."/>
            <person name="Mereny Z."/>
            <person name="Hegedus B."/>
            <person name="Baldrian P."/>
            <person name="Stursova M."/>
            <person name="Weitz H."/>
            <person name="Taylor A."/>
            <person name="Grigoriev I.V."/>
            <person name="Nagy L.G."/>
            <person name="Martin F."/>
            <person name="Kauserud H."/>
        </authorList>
    </citation>
    <scope>NUCLEOTIDE SEQUENCE</scope>
    <source>
        <strain evidence="3">9284</strain>
    </source>
</reference>
<feature type="compositionally biased region" description="Pro residues" evidence="1">
    <location>
        <begin position="81"/>
        <end position="94"/>
    </location>
</feature>
<dbReference type="GO" id="GO:0008270">
    <property type="term" value="F:zinc ion binding"/>
    <property type="evidence" value="ECO:0007669"/>
    <property type="project" value="InterPro"/>
</dbReference>
<feature type="region of interest" description="Disordered" evidence="1">
    <location>
        <begin position="120"/>
        <end position="174"/>
    </location>
</feature>
<sequence>DSPSSSASPRKRIFVACTECRKRKAKCINTSTEDFPNIPCDRCQMKGLRCEYISVGEQRDLPCRADAGSAINQSAYGPKIHTPPPPSIHKPSPAPGSLVPHPLPRSTPFPIPSMPGGTIHPGQLYNYPGMSPQYPNIHVPPPYPSGHPQRPHPASRHLGDRRDSSSDGNPQRNDLLLSQLNPNISALGKRQSMLIGMLVKEFQECTTF</sequence>
<organism evidence="3 4">
    <name type="scientific">Roridomyces roridus</name>
    <dbReference type="NCBI Taxonomy" id="1738132"/>
    <lineage>
        <taxon>Eukaryota</taxon>
        <taxon>Fungi</taxon>
        <taxon>Dikarya</taxon>
        <taxon>Basidiomycota</taxon>
        <taxon>Agaricomycotina</taxon>
        <taxon>Agaricomycetes</taxon>
        <taxon>Agaricomycetidae</taxon>
        <taxon>Agaricales</taxon>
        <taxon>Marasmiineae</taxon>
        <taxon>Mycenaceae</taxon>
        <taxon>Roridomyces</taxon>
    </lineage>
</organism>
<dbReference type="Gene3D" id="4.10.240.10">
    <property type="entry name" value="Zn(2)-C6 fungal-type DNA-binding domain"/>
    <property type="match status" value="1"/>
</dbReference>
<dbReference type="InterPro" id="IPR001138">
    <property type="entry name" value="Zn2Cys6_DnaBD"/>
</dbReference>
<gene>
    <name evidence="3" type="ORF">FB45DRAFT_1081583</name>
</gene>
<evidence type="ECO:0000256" key="1">
    <source>
        <dbReference type="SAM" id="MobiDB-lite"/>
    </source>
</evidence>
<dbReference type="CDD" id="cd00067">
    <property type="entry name" value="GAL4"/>
    <property type="match status" value="1"/>
</dbReference>
<comment type="caution">
    <text evidence="3">The sequence shown here is derived from an EMBL/GenBank/DDBJ whole genome shotgun (WGS) entry which is preliminary data.</text>
</comment>
<dbReference type="AlphaFoldDB" id="A0AAD7FLD9"/>
<dbReference type="EMBL" id="JARKIF010000011">
    <property type="protein sequence ID" value="KAJ7626783.1"/>
    <property type="molecule type" value="Genomic_DNA"/>
</dbReference>
<name>A0AAD7FLD9_9AGAR</name>
<accession>A0AAD7FLD9</accession>
<dbReference type="PROSITE" id="PS00463">
    <property type="entry name" value="ZN2_CY6_FUNGAL_1"/>
    <property type="match status" value="1"/>
</dbReference>
<keyword evidence="4" id="KW-1185">Reference proteome</keyword>
<evidence type="ECO:0000313" key="4">
    <source>
        <dbReference type="Proteomes" id="UP001221142"/>
    </source>
</evidence>
<feature type="domain" description="Zn(2)-C6 fungal-type" evidence="2">
    <location>
        <begin position="16"/>
        <end position="52"/>
    </location>
</feature>
<feature type="region of interest" description="Disordered" evidence="1">
    <location>
        <begin position="74"/>
        <end position="107"/>
    </location>
</feature>